<sequence length="103" mass="11648">MSALIGSCSETIQPLLSPVTTAHRAWEKLALAYASTSRGRVISLKTTMTKTIKGNRSILEYLVELMAYRSKLGEVWERKTLSDEHVCSTWFEEMPKAKHTENC</sequence>
<name>A0AAV0FEV4_9ASTE</name>
<reference evidence="1" key="1">
    <citation type="submission" date="2022-07" db="EMBL/GenBank/DDBJ databases">
        <authorList>
            <person name="Macas J."/>
            <person name="Novak P."/>
            <person name="Neumann P."/>
        </authorList>
    </citation>
    <scope>NUCLEOTIDE SEQUENCE</scope>
</reference>
<dbReference type="EMBL" id="CAMAPF010000979">
    <property type="protein sequence ID" value="CAH9133951.1"/>
    <property type="molecule type" value="Genomic_DNA"/>
</dbReference>
<proteinExistence type="predicted"/>
<keyword evidence="2" id="KW-1185">Reference proteome</keyword>
<gene>
    <name evidence="1" type="ORF">CEPIT_LOCUS33338</name>
</gene>
<protein>
    <submittedName>
        <fullName evidence="1">Uncharacterized protein</fullName>
    </submittedName>
</protein>
<dbReference type="Proteomes" id="UP001152523">
    <property type="component" value="Unassembled WGS sequence"/>
</dbReference>
<evidence type="ECO:0000313" key="2">
    <source>
        <dbReference type="Proteomes" id="UP001152523"/>
    </source>
</evidence>
<comment type="caution">
    <text evidence="1">The sequence shown here is derived from an EMBL/GenBank/DDBJ whole genome shotgun (WGS) entry which is preliminary data.</text>
</comment>
<dbReference type="AlphaFoldDB" id="A0AAV0FEV4"/>
<accession>A0AAV0FEV4</accession>
<organism evidence="1 2">
    <name type="scientific">Cuscuta epithymum</name>
    <dbReference type="NCBI Taxonomy" id="186058"/>
    <lineage>
        <taxon>Eukaryota</taxon>
        <taxon>Viridiplantae</taxon>
        <taxon>Streptophyta</taxon>
        <taxon>Embryophyta</taxon>
        <taxon>Tracheophyta</taxon>
        <taxon>Spermatophyta</taxon>
        <taxon>Magnoliopsida</taxon>
        <taxon>eudicotyledons</taxon>
        <taxon>Gunneridae</taxon>
        <taxon>Pentapetalae</taxon>
        <taxon>asterids</taxon>
        <taxon>lamiids</taxon>
        <taxon>Solanales</taxon>
        <taxon>Convolvulaceae</taxon>
        <taxon>Cuscuteae</taxon>
        <taxon>Cuscuta</taxon>
        <taxon>Cuscuta subgen. Cuscuta</taxon>
    </lineage>
</organism>
<evidence type="ECO:0000313" key="1">
    <source>
        <dbReference type="EMBL" id="CAH9133951.1"/>
    </source>
</evidence>